<dbReference type="InterPro" id="IPR007351">
    <property type="entry name" value="YjbR"/>
</dbReference>
<dbReference type="Proteomes" id="UP000838748">
    <property type="component" value="Unassembled WGS sequence"/>
</dbReference>
<name>A0ABM9A0P4_9VIBR</name>
<dbReference type="Gene3D" id="3.90.1150.30">
    <property type="match status" value="1"/>
</dbReference>
<keyword evidence="2" id="KW-1185">Reference proteome</keyword>
<evidence type="ECO:0000313" key="1">
    <source>
        <dbReference type="EMBL" id="CAH0536961.1"/>
    </source>
</evidence>
<reference evidence="1" key="1">
    <citation type="submission" date="2021-11" db="EMBL/GenBank/DDBJ databases">
        <authorList>
            <person name="Rodrigo-Torres L."/>
            <person name="Arahal R. D."/>
            <person name="Lucena T."/>
        </authorList>
    </citation>
    <scope>NUCLEOTIDE SEQUENCE</scope>
    <source>
        <strain evidence="1">CECT 7928</strain>
    </source>
</reference>
<dbReference type="Pfam" id="PF04237">
    <property type="entry name" value="YjbR"/>
    <property type="match status" value="1"/>
</dbReference>
<dbReference type="InterPro" id="IPR038056">
    <property type="entry name" value="YjbR-like_sf"/>
</dbReference>
<dbReference type="RefSeq" id="WP_237360214.1">
    <property type="nucleotide sequence ID" value="NZ_CAKLDM010000001.1"/>
</dbReference>
<proteinExistence type="predicted"/>
<gene>
    <name evidence="1" type="ORF">VMF7928_00837</name>
</gene>
<organism evidence="1 2">
    <name type="scientific">Vibrio marisflavi CECT 7928</name>
    <dbReference type="NCBI Taxonomy" id="634439"/>
    <lineage>
        <taxon>Bacteria</taxon>
        <taxon>Pseudomonadati</taxon>
        <taxon>Pseudomonadota</taxon>
        <taxon>Gammaproteobacteria</taxon>
        <taxon>Vibrionales</taxon>
        <taxon>Vibrionaceae</taxon>
        <taxon>Vibrio</taxon>
    </lineage>
</organism>
<accession>A0ABM9A0P4</accession>
<dbReference type="PANTHER" id="PTHR35145:SF1">
    <property type="entry name" value="CYTOPLASMIC PROTEIN"/>
    <property type="match status" value="1"/>
</dbReference>
<dbReference type="SUPFAM" id="SSF142906">
    <property type="entry name" value="YjbR-like"/>
    <property type="match status" value="1"/>
</dbReference>
<dbReference type="InterPro" id="IPR058532">
    <property type="entry name" value="YjbR/MT2646/Rv2570-like"/>
</dbReference>
<dbReference type="PANTHER" id="PTHR35145">
    <property type="entry name" value="CYTOPLASMIC PROTEIN-RELATED"/>
    <property type="match status" value="1"/>
</dbReference>
<protein>
    <recommendedName>
        <fullName evidence="3">MmcQ/YjbR family DNA-binding protein</fullName>
    </recommendedName>
</protein>
<evidence type="ECO:0000313" key="2">
    <source>
        <dbReference type="Proteomes" id="UP000838748"/>
    </source>
</evidence>
<comment type="caution">
    <text evidence="1">The sequence shown here is derived from an EMBL/GenBank/DDBJ whole genome shotgun (WGS) entry which is preliminary data.</text>
</comment>
<evidence type="ECO:0008006" key="3">
    <source>
        <dbReference type="Google" id="ProtNLM"/>
    </source>
</evidence>
<dbReference type="EMBL" id="CAKLDM010000001">
    <property type="protein sequence ID" value="CAH0536961.1"/>
    <property type="molecule type" value="Genomic_DNA"/>
</dbReference>
<sequence>MNTINEYLSKFPGTVLDYPFGEDVEVYKVKGKMFALVSTLEGRPYITLKCQPEDGEVLTSQFDAITPGYHINKRHWITVYMDSSDIDESLLHELCERSYRLVVSKLKKSERASIESSF</sequence>